<dbReference type="STRING" id="1206466.K0KDY0"/>
<comment type="similarity">
    <text evidence="1 3 6">Belongs to the aldehyde dehydrogenase family.</text>
</comment>
<dbReference type="InterPro" id="IPR016160">
    <property type="entry name" value="Ald_DH_CS_CYS"/>
</dbReference>
<feature type="active site" evidence="4">
    <location>
        <position position="256"/>
    </location>
</feature>
<reference evidence="9 10" key="1">
    <citation type="journal article" date="2012" name="Eukaryot. Cell">
        <title>Draft genome sequence of Wickerhamomyces ciferrii NRRL Y-1031 F-60-10.</title>
        <authorList>
            <person name="Schneider J."/>
            <person name="Andrea H."/>
            <person name="Blom J."/>
            <person name="Jaenicke S."/>
            <person name="Ruckert C."/>
            <person name="Schorsch C."/>
            <person name="Szczepanowski R."/>
            <person name="Farwick M."/>
            <person name="Goesmann A."/>
            <person name="Puhler A."/>
            <person name="Schaffer S."/>
            <person name="Tauch A."/>
            <person name="Kohler T."/>
            <person name="Brinkrolf K."/>
        </authorList>
    </citation>
    <scope>NUCLEOTIDE SEQUENCE [LARGE SCALE GENOMIC DNA]</scope>
    <source>
        <strain evidence="10">ATCC 14091 / BCRC 22168 / CBS 111 / JCM 3599 / NBRC 0793 / NRRL Y-1031 F-60-10</strain>
    </source>
</reference>
<proteinExistence type="inferred from homology"/>
<dbReference type="GO" id="GO:0006081">
    <property type="term" value="P:aldehyde metabolic process"/>
    <property type="evidence" value="ECO:0007669"/>
    <property type="project" value="InterPro"/>
</dbReference>
<name>K0KDY0_WICCF</name>
<evidence type="ECO:0000313" key="10">
    <source>
        <dbReference type="Proteomes" id="UP000009328"/>
    </source>
</evidence>
<dbReference type="Gene3D" id="3.40.309.10">
    <property type="entry name" value="Aldehyde Dehydrogenase, Chain A, domain 2"/>
    <property type="match status" value="1"/>
</dbReference>
<sequence>MSSLLDYTPLEEIPKHVNALKKSFRQQKTSSIEFRLNQLRALYYAIKDNEDVIIKAIQKDLNKSESETQLTELAVTYGDILSLIKELPTLTKPKNAKGTNFLFKPSSPKIEKIPLGTVLIIAPFNFPINLTLQPLIGSIAGGNTTVLKQSEQIPNTSQVLTEILTDALDPSIFRAINGAVPETNVLLEQKFDKIFFTGSPTVGKIIARKAAEQLTPVVLELGGKSPSFVTKSVKGNIDAVAKRILFSKFTNAGQICVATDHILVDASIHDELVIALKKAVDELYPADVKTFGKLVNDNAWERVIGLVKKTNGDIIHGDLSLANKQERFVPPIIVDNVSFNDSLYSEEIFGPVLPIIKYTNLDDTIDQVITNHDTPLALYIYSKDKKEIKYISSQIRSGALSINDSMIHVGLSNIPFGGIGNSGYGNYHGQWSFDAFTHERAQLSNPYWTEILFDAKYPPVSNFDLAKSKFFLIPTPTFGRTGRVRDHNYGLAIITILIGLIGLAVGFFEKRQ</sequence>
<comment type="caution">
    <text evidence="9">The sequence shown here is derived from an EMBL/GenBank/DDBJ whole genome shotgun (WGS) entry which is preliminary data.</text>
</comment>
<dbReference type="InterPro" id="IPR016163">
    <property type="entry name" value="Ald_DH_C"/>
</dbReference>
<evidence type="ECO:0000313" key="9">
    <source>
        <dbReference type="EMBL" id="CCH41136.1"/>
    </source>
</evidence>
<evidence type="ECO:0000256" key="2">
    <source>
        <dbReference type="ARBA" id="ARBA00023002"/>
    </source>
</evidence>
<keyword evidence="10" id="KW-1185">Reference proteome</keyword>
<keyword evidence="7" id="KW-1133">Transmembrane helix</keyword>
<dbReference type="InterPro" id="IPR015590">
    <property type="entry name" value="Aldehyde_DH_dom"/>
</dbReference>
<dbReference type="CDD" id="cd07135">
    <property type="entry name" value="ALDH_F14-YMR110C"/>
    <property type="match status" value="1"/>
</dbReference>
<dbReference type="InParanoid" id="K0KDY0"/>
<dbReference type="InterPro" id="IPR029510">
    <property type="entry name" value="Ald_DH_CS_GLU"/>
</dbReference>
<protein>
    <recommendedName>
        <fullName evidence="3">Aldehyde dehydrogenase</fullName>
    </recommendedName>
</protein>
<keyword evidence="7" id="KW-0812">Transmembrane</keyword>
<evidence type="ECO:0000256" key="1">
    <source>
        <dbReference type="ARBA" id="ARBA00009986"/>
    </source>
</evidence>
<dbReference type="GO" id="GO:0005737">
    <property type="term" value="C:cytoplasm"/>
    <property type="evidence" value="ECO:0007669"/>
    <property type="project" value="TreeGrafter"/>
</dbReference>
<evidence type="ECO:0000256" key="4">
    <source>
        <dbReference type="PIRSR" id="PIRSR036492-1"/>
    </source>
</evidence>
<dbReference type="PROSITE" id="PS00687">
    <property type="entry name" value="ALDEHYDE_DEHYDR_GLU"/>
    <property type="match status" value="1"/>
</dbReference>
<evidence type="ECO:0000256" key="3">
    <source>
        <dbReference type="PIRNR" id="PIRNR036492"/>
    </source>
</evidence>
<gene>
    <name evidence="9" type="primary">HFD1</name>
    <name evidence="9" type="ORF">BN7_673</name>
</gene>
<feature type="domain" description="Aldehyde dehydrogenase" evidence="8">
    <location>
        <begin position="11"/>
        <end position="438"/>
    </location>
</feature>
<dbReference type="FunCoup" id="K0KDY0">
    <property type="interactions" value="474"/>
</dbReference>
<organism evidence="9 10">
    <name type="scientific">Wickerhamomyces ciferrii (strain ATCC 14091 / BCRC 22168 / CBS 111 / JCM 3599 / NBRC 0793 / NRRL Y-1031 F-60-10)</name>
    <name type="common">Yeast</name>
    <name type="synonym">Pichia ciferrii</name>
    <dbReference type="NCBI Taxonomy" id="1206466"/>
    <lineage>
        <taxon>Eukaryota</taxon>
        <taxon>Fungi</taxon>
        <taxon>Dikarya</taxon>
        <taxon>Ascomycota</taxon>
        <taxon>Saccharomycotina</taxon>
        <taxon>Saccharomycetes</taxon>
        <taxon>Phaffomycetales</taxon>
        <taxon>Wickerhamomycetaceae</taxon>
        <taxon>Wickerhamomyces</taxon>
    </lineage>
</organism>
<dbReference type="PANTHER" id="PTHR43570:SF16">
    <property type="entry name" value="ALDEHYDE DEHYDROGENASE TYPE III, ISOFORM Q"/>
    <property type="match status" value="1"/>
</dbReference>
<dbReference type="SUPFAM" id="SSF53720">
    <property type="entry name" value="ALDH-like"/>
    <property type="match status" value="1"/>
</dbReference>
<dbReference type="InterPro" id="IPR016161">
    <property type="entry name" value="Ald_DH/histidinol_DH"/>
</dbReference>
<dbReference type="EMBL" id="CAIF01000012">
    <property type="protein sequence ID" value="CCH41136.1"/>
    <property type="molecule type" value="Genomic_DNA"/>
</dbReference>
<keyword evidence="7" id="KW-0472">Membrane</keyword>
<dbReference type="eggNOG" id="KOG2456">
    <property type="taxonomic scope" value="Eukaryota"/>
</dbReference>
<dbReference type="PIRSF" id="PIRSF036492">
    <property type="entry name" value="ALDH"/>
    <property type="match status" value="1"/>
</dbReference>
<dbReference type="AlphaFoldDB" id="K0KDY0"/>
<evidence type="ECO:0000256" key="6">
    <source>
        <dbReference type="RuleBase" id="RU003345"/>
    </source>
</evidence>
<feature type="active site" evidence="4 5">
    <location>
        <position position="220"/>
    </location>
</feature>
<accession>K0KDY0</accession>
<evidence type="ECO:0000256" key="5">
    <source>
        <dbReference type="PROSITE-ProRule" id="PRU10007"/>
    </source>
</evidence>
<evidence type="ECO:0000256" key="7">
    <source>
        <dbReference type="SAM" id="Phobius"/>
    </source>
</evidence>
<dbReference type="PROSITE" id="PS00070">
    <property type="entry name" value="ALDEHYDE_DEHYDR_CYS"/>
    <property type="match status" value="1"/>
</dbReference>
<dbReference type="PANTHER" id="PTHR43570">
    <property type="entry name" value="ALDEHYDE DEHYDROGENASE"/>
    <property type="match status" value="1"/>
</dbReference>
<dbReference type="Pfam" id="PF00171">
    <property type="entry name" value="Aldedh"/>
    <property type="match status" value="1"/>
</dbReference>
<dbReference type="Proteomes" id="UP000009328">
    <property type="component" value="Unassembled WGS sequence"/>
</dbReference>
<dbReference type="GO" id="GO:0004029">
    <property type="term" value="F:aldehyde dehydrogenase (NAD+) activity"/>
    <property type="evidence" value="ECO:0007669"/>
    <property type="project" value="TreeGrafter"/>
</dbReference>
<dbReference type="InterPro" id="IPR016162">
    <property type="entry name" value="Ald_DH_N"/>
</dbReference>
<feature type="transmembrane region" description="Helical" evidence="7">
    <location>
        <begin position="489"/>
        <end position="508"/>
    </location>
</feature>
<dbReference type="Gene3D" id="3.40.605.10">
    <property type="entry name" value="Aldehyde Dehydrogenase, Chain A, domain 1"/>
    <property type="match status" value="1"/>
</dbReference>
<keyword evidence="2 3" id="KW-0560">Oxidoreductase</keyword>
<evidence type="ECO:0000259" key="8">
    <source>
        <dbReference type="Pfam" id="PF00171"/>
    </source>
</evidence>
<dbReference type="InterPro" id="IPR012394">
    <property type="entry name" value="Aldehyde_DH_NAD(P)"/>
</dbReference>
<dbReference type="FunFam" id="3.40.605.10:FF:000004">
    <property type="entry name" value="Aldehyde dehydrogenase"/>
    <property type="match status" value="1"/>
</dbReference>
<dbReference type="HOGENOM" id="CLU_005391_3_1_1"/>